<proteinExistence type="predicted"/>
<reference evidence="5" key="1">
    <citation type="submission" date="2010-07" db="EMBL/GenBank/DDBJ databases">
        <title>The genome sequence of Gaeumannomyces graminis var. tritici strain R3-111a-1.</title>
        <authorList>
            <consortium name="The Broad Institute Genome Sequencing Platform"/>
            <person name="Ma L.-J."/>
            <person name="Dead R."/>
            <person name="Young S."/>
            <person name="Zeng Q."/>
            <person name="Koehrsen M."/>
            <person name="Alvarado L."/>
            <person name="Berlin A."/>
            <person name="Chapman S.B."/>
            <person name="Chen Z."/>
            <person name="Freedman E."/>
            <person name="Gellesch M."/>
            <person name="Goldberg J."/>
            <person name="Griggs A."/>
            <person name="Gujja S."/>
            <person name="Heilman E.R."/>
            <person name="Heiman D."/>
            <person name="Hepburn T."/>
            <person name="Howarth C."/>
            <person name="Jen D."/>
            <person name="Larson L."/>
            <person name="Mehta T."/>
            <person name="Neiman D."/>
            <person name="Pearson M."/>
            <person name="Roberts A."/>
            <person name="Saif S."/>
            <person name="Shea T."/>
            <person name="Shenoy N."/>
            <person name="Sisk P."/>
            <person name="Stolte C."/>
            <person name="Sykes S."/>
            <person name="Walk T."/>
            <person name="White J."/>
            <person name="Yandava C."/>
            <person name="Haas B."/>
            <person name="Nusbaum C."/>
            <person name="Birren B."/>
        </authorList>
    </citation>
    <scope>NUCLEOTIDE SEQUENCE [LARGE SCALE GENOMIC DNA]</scope>
    <source>
        <strain evidence="5">R3-111a-1</strain>
    </source>
</reference>
<dbReference type="Pfam" id="PF00646">
    <property type="entry name" value="F-box"/>
    <property type="match status" value="1"/>
</dbReference>
<dbReference type="HOGENOM" id="CLU_415084_0_0_1"/>
<dbReference type="PROSITE" id="PS50181">
    <property type="entry name" value="FBOX"/>
    <property type="match status" value="1"/>
</dbReference>
<keyword evidence="5" id="KW-1185">Reference proteome</keyword>
<feature type="domain" description="F-box" evidence="2">
    <location>
        <begin position="38"/>
        <end position="84"/>
    </location>
</feature>
<evidence type="ECO:0000313" key="4">
    <source>
        <dbReference type="EnsemblFungi" id="EJT71871"/>
    </source>
</evidence>
<dbReference type="eggNOG" id="ENOG502RJMS">
    <property type="taxonomic scope" value="Eukaryota"/>
</dbReference>
<reference evidence="3" key="2">
    <citation type="submission" date="2010-07" db="EMBL/GenBank/DDBJ databases">
        <authorList>
            <consortium name="The Broad Institute Genome Sequencing Platform"/>
            <consortium name="Broad Institute Genome Sequencing Center for Infectious Disease"/>
            <person name="Ma L.-J."/>
            <person name="Dead R."/>
            <person name="Young S."/>
            <person name="Zeng Q."/>
            <person name="Koehrsen M."/>
            <person name="Alvarado L."/>
            <person name="Berlin A."/>
            <person name="Chapman S.B."/>
            <person name="Chen Z."/>
            <person name="Freedman E."/>
            <person name="Gellesch M."/>
            <person name="Goldberg J."/>
            <person name="Griggs A."/>
            <person name="Gujja S."/>
            <person name="Heilman E.R."/>
            <person name="Heiman D."/>
            <person name="Hepburn T."/>
            <person name="Howarth C."/>
            <person name="Jen D."/>
            <person name="Larson L."/>
            <person name="Mehta T."/>
            <person name="Neiman D."/>
            <person name="Pearson M."/>
            <person name="Roberts A."/>
            <person name="Saif S."/>
            <person name="Shea T."/>
            <person name="Shenoy N."/>
            <person name="Sisk P."/>
            <person name="Stolte C."/>
            <person name="Sykes S."/>
            <person name="Walk T."/>
            <person name="White J."/>
            <person name="Yandava C."/>
            <person name="Haas B."/>
            <person name="Nusbaum C."/>
            <person name="Birren B."/>
        </authorList>
    </citation>
    <scope>NUCLEOTIDE SEQUENCE</scope>
    <source>
        <strain evidence="3">R3-111a-1</strain>
    </source>
</reference>
<feature type="region of interest" description="Disordered" evidence="1">
    <location>
        <begin position="644"/>
        <end position="663"/>
    </location>
</feature>
<gene>
    <name evidence="4" type="primary">20351582</name>
    <name evidence="3" type="ORF">GGTG_11124</name>
</gene>
<dbReference type="InterPro" id="IPR036047">
    <property type="entry name" value="F-box-like_dom_sf"/>
</dbReference>
<dbReference type="EnsemblFungi" id="EJT71871">
    <property type="protein sequence ID" value="EJT71871"/>
    <property type="gene ID" value="GGTG_11124"/>
</dbReference>
<dbReference type="SMART" id="SM00256">
    <property type="entry name" value="FBOX"/>
    <property type="match status" value="1"/>
</dbReference>
<evidence type="ECO:0000259" key="2">
    <source>
        <dbReference type="PROSITE" id="PS50181"/>
    </source>
</evidence>
<name>J3PCA1_GAET3</name>
<accession>J3PCA1</accession>
<dbReference type="SUPFAM" id="SSF81383">
    <property type="entry name" value="F-box domain"/>
    <property type="match status" value="1"/>
</dbReference>
<evidence type="ECO:0000256" key="1">
    <source>
        <dbReference type="SAM" id="MobiDB-lite"/>
    </source>
</evidence>
<evidence type="ECO:0000313" key="5">
    <source>
        <dbReference type="Proteomes" id="UP000006039"/>
    </source>
</evidence>
<dbReference type="Proteomes" id="UP000006039">
    <property type="component" value="Unassembled WGS sequence"/>
</dbReference>
<dbReference type="VEuPathDB" id="FungiDB:GGTG_11124"/>
<dbReference type="GeneID" id="20351582"/>
<protein>
    <recommendedName>
        <fullName evidence="2">F-box domain-containing protein</fullName>
    </recommendedName>
</protein>
<organism evidence="3">
    <name type="scientific">Gaeumannomyces tritici (strain R3-111a-1)</name>
    <name type="common">Wheat and barley take-all root rot fungus</name>
    <name type="synonym">Gaeumannomyces graminis var. tritici</name>
    <dbReference type="NCBI Taxonomy" id="644352"/>
    <lineage>
        <taxon>Eukaryota</taxon>
        <taxon>Fungi</taxon>
        <taxon>Dikarya</taxon>
        <taxon>Ascomycota</taxon>
        <taxon>Pezizomycotina</taxon>
        <taxon>Sordariomycetes</taxon>
        <taxon>Sordariomycetidae</taxon>
        <taxon>Magnaporthales</taxon>
        <taxon>Magnaporthaceae</taxon>
        <taxon>Gaeumannomyces</taxon>
    </lineage>
</organism>
<dbReference type="AlphaFoldDB" id="J3PCA1"/>
<reference evidence="3" key="3">
    <citation type="submission" date="2010-09" db="EMBL/GenBank/DDBJ databases">
        <title>Annotation of Gaeumannomyces graminis var. tritici R3-111a-1.</title>
        <authorList>
            <consortium name="The Broad Institute Genome Sequencing Platform"/>
            <person name="Ma L.-J."/>
            <person name="Dead R."/>
            <person name="Young S.K."/>
            <person name="Zeng Q."/>
            <person name="Gargeya S."/>
            <person name="Fitzgerald M."/>
            <person name="Haas B."/>
            <person name="Abouelleil A."/>
            <person name="Alvarado L."/>
            <person name="Arachchi H.M."/>
            <person name="Berlin A."/>
            <person name="Brown A."/>
            <person name="Chapman S.B."/>
            <person name="Chen Z."/>
            <person name="Dunbar C."/>
            <person name="Freedman E."/>
            <person name="Gearin G."/>
            <person name="Gellesch M."/>
            <person name="Goldberg J."/>
            <person name="Griggs A."/>
            <person name="Gujja S."/>
            <person name="Heiman D."/>
            <person name="Howarth C."/>
            <person name="Larson L."/>
            <person name="Lui A."/>
            <person name="MacDonald P.J.P."/>
            <person name="Mehta T."/>
            <person name="Montmayeur A."/>
            <person name="Murphy C."/>
            <person name="Neiman D."/>
            <person name="Pearson M."/>
            <person name="Priest M."/>
            <person name="Roberts A."/>
            <person name="Saif S."/>
            <person name="Shea T."/>
            <person name="Shenoy N."/>
            <person name="Sisk P."/>
            <person name="Stolte C."/>
            <person name="Sykes S."/>
            <person name="Yandava C."/>
            <person name="Wortman J."/>
            <person name="Nusbaum C."/>
            <person name="Birren B."/>
        </authorList>
    </citation>
    <scope>NUCLEOTIDE SEQUENCE</scope>
    <source>
        <strain evidence="3">R3-111a-1</strain>
    </source>
</reference>
<dbReference type="EMBL" id="GL385400">
    <property type="protein sequence ID" value="EJT71871.1"/>
    <property type="molecule type" value="Genomic_DNA"/>
</dbReference>
<sequence>MAQQAPMPGLAEILRALPSLKAEELRLLKDRMDQILQKDILLHLPQELQLCVLEGLNVDDIGACVHVSRSWRNLMQQEAVVTTLSRINYPGLYQMVQCRYDTRVAVTGNKPNQGGGGVLRTLHRRAYFKALHGTMRRRRGMFGSLYSHRWWHRSDPDEADGVERLLPADEWRGHFVLPHDTTEIFWPKDVTKYRRAPLPSPMPADLPPPEFGKARYHSGRLALQFDDDDPRGPFVVDYLSEGVRRRFQPPAQQVSSCNLLALGDTLMVCGRGNRLYVYNLLQPEQPCRSLHLPGLINQDCIATAGPHVVGMLSFHGSVKLFDWTADGHMRDYEVSEPTEYALEACQYLKDSHKTRLVAHPFAKGVMYLMFNNILTSSKITYTSGRAASSRGLKTVVFEIVDQQFRRGWFTKFTAPIDTYTLNGPMTSFGTPTDSHGSICIGIIDAPDAPDSDNMSDYDALAAVQGALLTFNIFARTFVRTNVWSNDFKHYWDGLYAGCYSHWREVRGLARIDVPIVVLASSPVREQSRYNPGVELYLSEWEEQSTSYPPQTFQVPVRCFPRLSPEQRESPVAAKDHTLPHPDDNIEELIDHYGMSVYPLYTLLSDADFHLSYGRLAIFGDDDFLIYIGDRGYAAWRFALEGDVPKKAGNDDQKPGPSLPRRNH</sequence>
<feature type="compositionally biased region" description="Basic and acidic residues" evidence="1">
    <location>
        <begin position="644"/>
        <end position="653"/>
    </location>
</feature>
<dbReference type="RefSeq" id="XP_009227268.1">
    <property type="nucleotide sequence ID" value="XM_009229004.1"/>
</dbReference>
<dbReference type="InterPro" id="IPR001810">
    <property type="entry name" value="F-box_dom"/>
</dbReference>
<reference evidence="4" key="4">
    <citation type="journal article" date="2015" name="G3 (Bethesda)">
        <title>Genome sequences of three phytopathogenic species of the Magnaporthaceae family of fungi.</title>
        <authorList>
            <person name="Okagaki L.H."/>
            <person name="Nunes C.C."/>
            <person name="Sailsbery J."/>
            <person name="Clay B."/>
            <person name="Brown D."/>
            <person name="John T."/>
            <person name="Oh Y."/>
            <person name="Young N."/>
            <person name="Fitzgerald M."/>
            <person name="Haas B.J."/>
            <person name="Zeng Q."/>
            <person name="Young S."/>
            <person name="Adiconis X."/>
            <person name="Fan L."/>
            <person name="Levin J.Z."/>
            <person name="Mitchell T.K."/>
            <person name="Okubara P.A."/>
            <person name="Farman M.L."/>
            <person name="Kohn L.M."/>
            <person name="Birren B."/>
            <person name="Ma L.-J."/>
            <person name="Dean R.A."/>
        </authorList>
    </citation>
    <scope>NUCLEOTIDE SEQUENCE</scope>
    <source>
        <strain evidence="4">R3-111a-1</strain>
    </source>
</reference>
<evidence type="ECO:0000313" key="3">
    <source>
        <dbReference type="EMBL" id="EJT71871.1"/>
    </source>
</evidence>
<dbReference type="STRING" id="644352.J3PCA1"/>
<dbReference type="OrthoDB" id="5295250at2759"/>
<reference evidence="4" key="5">
    <citation type="submission" date="2018-04" db="UniProtKB">
        <authorList>
            <consortium name="EnsemblFungi"/>
        </authorList>
    </citation>
    <scope>IDENTIFICATION</scope>
    <source>
        <strain evidence="4">R3-111a-1</strain>
    </source>
</reference>
<dbReference type="Gene3D" id="1.20.1280.50">
    <property type="match status" value="1"/>
</dbReference>